<evidence type="ECO:0000313" key="3">
    <source>
        <dbReference type="Proteomes" id="UP001217918"/>
    </source>
</evidence>
<keyword evidence="3" id="KW-1185">Reference proteome</keyword>
<comment type="caution">
    <text evidence="2">The sequence shown here is derived from an EMBL/GenBank/DDBJ whole genome shotgun (WGS) entry which is preliminary data.</text>
</comment>
<feature type="region of interest" description="Disordered" evidence="1">
    <location>
        <begin position="191"/>
        <end position="221"/>
    </location>
</feature>
<feature type="compositionally biased region" description="Pro residues" evidence="1">
    <location>
        <begin position="341"/>
        <end position="350"/>
    </location>
</feature>
<gene>
    <name evidence="2" type="ORF">P8C59_004460</name>
</gene>
<dbReference type="AlphaFoldDB" id="A0AAD9I2B5"/>
<protein>
    <submittedName>
        <fullName evidence="2">Uncharacterized protein</fullName>
    </submittedName>
</protein>
<reference evidence="2" key="1">
    <citation type="journal article" date="2023" name="Mol. Plant Microbe Interact.">
        <title>Elucidating the Obligate Nature and Biological Capacity of an Invasive Fungal Corn Pathogen.</title>
        <authorList>
            <person name="MacCready J.S."/>
            <person name="Roggenkamp E.M."/>
            <person name="Gdanetz K."/>
            <person name="Chilvers M.I."/>
        </authorList>
    </citation>
    <scope>NUCLEOTIDE SEQUENCE</scope>
    <source>
        <strain evidence="2">PM02</strain>
    </source>
</reference>
<feature type="region of interest" description="Disordered" evidence="1">
    <location>
        <begin position="756"/>
        <end position="779"/>
    </location>
</feature>
<feature type="region of interest" description="Disordered" evidence="1">
    <location>
        <begin position="522"/>
        <end position="543"/>
    </location>
</feature>
<feature type="compositionally biased region" description="Low complexity" evidence="1">
    <location>
        <begin position="330"/>
        <end position="340"/>
    </location>
</feature>
<feature type="compositionally biased region" description="Basic and acidic residues" evidence="1">
    <location>
        <begin position="766"/>
        <end position="778"/>
    </location>
</feature>
<feature type="compositionally biased region" description="Low complexity" evidence="1">
    <location>
        <begin position="602"/>
        <end position="612"/>
    </location>
</feature>
<feature type="compositionally biased region" description="Low complexity" evidence="1">
    <location>
        <begin position="646"/>
        <end position="672"/>
    </location>
</feature>
<evidence type="ECO:0000313" key="2">
    <source>
        <dbReference type="EMBL" id="KAK2069919.1"/>
    </source>
</evidence>
<feature type="compositionally biased region" description="Low complexity" evidence="1">
    <location>
        <begin position="375"/>
        <end position="388"/>
    </location>
</feature>
<name>A0AAD9I2B5_9PEZI</name>
<accession>A0AAD9I2B5</accession>
<feature type="compositionally biased region" description="Pro residues" evidence="1">
    <location>
        <begin position="389"/>
        <end position="399"/>
    </location>
</feature>
<evidence type="ECO:0000256" key="1">
    <source>
        <dbReference type="SAM" id="MobiDB-lite"/>
    </source>
</evidence>
<proteinExistence type="predicted"/>
<dbReference type="EMBL" id="JAQQPM010000003">
    <property type="protein sequence ID" value="KAK2069919.1"/>
    <property type="molecule type" value="Genomic_DNA"/>
</dbReference>
<sequence length="921" mass="95640">MANAHFTAPLADAMFALPPSVAQKTPRAWDRVLVAAASAELRGRKIWKRTAGLSLGGATATANATATETEAELTSAAELARNGRGSRKRVCTARYMALTRLDGGDGIHFSAESGRANTGVDDLAHAKAMVLAAQMEARSAEAGLRPPVTDSFAAKHKTAKTLDLFPEERLKFVPRKRDAARWPKLAPDAAVANEAEQDGHGQTSTQRRADDHQMMPRSSKRPVLRSLRVTSALKPPVMFGPPGRQTPPNLYQDSLSPVADVASTPVPRVAPTSPSRLETPGGVSIFATPATPAPPRPVSPASLADSDPHVVANFSPRTDEDAHMQPSTVSSPSMPAEPIISPAPPRPASPAPLAELDPHVVAQLSPQTNDGHDMSAASVSSSPLASTPTPAPAPAPGPGPAHAAAGVLFFNQPVTKTSEAEPSTSEMRRRLLLNLRPQGDRRSMGAAGGKRLMDTRRRHTLGVLGPDEKSMLSPELAGFEPCQVSPMQTPSNSVSASTPPACVAKEVDVNTNLDIFASSVDKTPTKAALSSSSSSSSSPAVDDNTEMLRDFVNRHEASKTTNETAVAVAVAVAVAAPKSPVPVCSSGSPTKRVPLAAKDVNSPSPTKITTTSKGKRKADLADCPAGGPRDGSPEPRPRRRRRRLGTELTAAAAAAPAPLTTVHQAAAASGQQPPAPRRSLRNLRPVAASANAAALSQIPVRLDQPFGGFPAAARQSRSEEKDVAAATKVNTRKNRGAAVPPRWHDAVVVANAAAKVPQASQQNEPNKTEETFEEGREGEGDEVAVVVVEGVRAGGRPGRGKTVRWADRLVHYQGQDDVMEDAPEAAVDVAVPGAPVEEVAVAAVKTKEQAKAGFGKAAVPAARRTTRASKLPTAGAAANTGVGAKKAPVAAAAAVAVARRGKIVAALGMSANGTPAPKRTR</sequence>
<feature type="region of interest" description="Disordered" evidence="1">
    <location>
        <begin position="267"/>
        <end position="404"/>
    </location>
</feature>
<organism evidence="2 3">
    <name type="scientific">Phyllachora maydis</name>
    <dbReference type="NCBI Taxonomy" id="1825666"/>
    <lineage>
        <taxon>Eukaryota</taxon>
        <taxon>Fungi</taxon>
        <taxon>Dikarya</taxon>
        <taxon>Ascomycota</taxon>
        <taxon>Pezizomycotina</taxon>
        <taxon>Sordariomycetes</taxon>
        <taxon>Sordariomycetidae</taxon>
        <taxon>Phyllachorales</taxon>
        <taxon>Phyllachoraceae</taxon>
        <taxon>Phyllachora</taxon>
    </lineage>
</organism>
<feature type="region of interest" description="Disordered" evidence="1">
    <location>
        <begin position="579"/>
        <end position="678"/>
    </location>
</feature>
<dbReference type="Proteomes" id="UP001217918">
    <property type="component" value="Unassembled WGS sequence"/>
</dbReference>